<organism evidence="2 3">
    <name type="scientific">Ramlibacter pinisoli</name>
    <dbReference type="NCBI Taxonomy" id="2682844"/>
    <lineage>
        <taxon>Bacteria</taxon>
        <taxon>Pseudomonadati</taxon>
        <taxon>Pseudomonadota</taxon>
        <taxon>Betaproteobacteria</taxon>
        <taxon>Burkholderiales</taxon>
        <taxon>Comamonadaceae</taxon>
        <taxon>Ramlibacter</taxon>
    </lineage>
</organism>
<feature type="domain" description="Thioredoxin-like fold" evidence="1">
    <location>
        <begin position="156"/>
        <end position="267"/>
    </location>
</feature>
<gene>
    <name evidence="2" type="ORF">GON04_00250</name>
</gene>
<proteinExistence type="predicted"/>
<comment type="caution">
    <text evidence="2">The sequence shown here is derived from an EMBL/GenBank/DDBJ whole genome shotgun (WGS) entry which is preliminary data.</text>
</comment>
<accession>A0A6N8IM09</accession>
<dbReference type="Gene3D" id="3.40.30.10">
    <property type="entry name" value="Glutaredoxin"/>
    <property type="match status" value="1"/>
</dbReference>
<dbReference type="AlphaFoldDB" id="A0A6N8IM09"/>
<dbReference type="InterPro" id="IPR036249">
    <property type="entry name" value="Thioredoxin-like_sf"/>
</dbReference>
<reference evidence="2 3" key="1">
    <citation type="submission" date="2019-12" db="EMBL/GenBank/DDBJ databases">
        <authorList>
            <person name="Huq M.A."/>
        </authorList>
    </citation>
    <scope>NUCLEOTIDE SEQUENCE [LARGE SCALE GENOMIC DNA]</scope>
    <source>
        <strain evidence="2 3">MAH-25</strain>
    </source>
</reference>
<dbReference type="InterPro" id="IPR012336">
    <property type="entry name" value="Thioredoxin-like_fold"/>
</dbReference>
<keyword evidence="3" id="KW-1185">Reference proteome</keyword>
<name>A0A6N8IM09_9BURK</name>
<dbReference type="Proteomes" id="UP000469385">
    <property type="component" value="Unassembled WGS sequence"/>
</dbReference>
<evidence type="ECO:0000313" key="3">
    <source>
        <dbReference type="Proteomes" id="UP000469385"/>
    </source>
</evidence>
<evidence type="ECO:0000313" key="2">
    <source>
        <dbReference type="EMBL" id="MVQ27859.1"/>
    </source>
</evidence>
<dbReference type="Pfam" id="PF13098">
    <property type="entry name" value="Thioredoxin_2"/>
    <property type="match status" value="1"/>
</dbReference>
<dbReference type="SUPFAM" id="SSF52833">
    <property type="entry name" value="Thioredoxin-like"/>
    <property type="match status" value="1"/>
</dbReference>
<dbReference type="EMBL" id="WSEL01000002">
    <property type="protein sequence ID" value="MVQ27859.1"/>
    <property type="molecule type" value="Genomic_DNA"/>
</dbReference>
<sequence>MNRRHVLGAAIYASGQAAWANDLLGTLKGQLEAAQNAGRQSAPVVPQFPSRFDGGVVSPDAYFQVFSKNFNIRGSRAIQSPIRGLGLIRTPPGFEPVFLNSMATFFGARKWFSWPANQPSGTELPAAEQDRVRQDVLSRLSWDMLVGPVWGAGAPRKALVWSAPDCPFCQQMELELASGADKKLQYELYYLPTMLAKSSMVANQIWCSSNKPASWLQAMARKSIGSSASCDQDYYSVAVSDALSVGHSPAPGQIVKPTPTLILDSGERGNWAAMKSRVAPA</sequence>
<dbReference type="RefSeq" id="WP_157396003.1">
    <property type="nucleotide sequence ID" value="NZ_WSEL01000002.1"/>
</dbReference>
<evidence type="ECO:0000259" key="1">
    <source>
        <dbReference type="Pfam" id="PF13098"/>
    </source>
</evidence>
<protein>
    <submittedName>
        <fullName evidence="2">Thioredoxin fold domain-containing protein</fullName>
    </submittedName>
</protein>